<evidence type="ECO:0000256" key="1">
    <source>
        <dbReference type="ARBA" id="ARBA00022723"/>
    </source>
</evidence>
<sequence length="303" mass="33687">MSSIWALRELDISPRNSPRRRPSSAASDQENHFPFSPSGGAAAAALSRFLPRNSTSGSDSDDDHPYSSDHFRMYEFKVRKCGRSRTHVWTDCPFAHPGEKARRRDPRRFRYSAAACPDFRGGACPRGDACNLSHGVFECWLHPSRYRTEACKDGRGCRRKICFFAHSSRQLRLVPDEDEEEEEAPAPVRSCCSHVSRCCPLMAHHVSSPSPSSSPEFSLFRDLDAARYMEVMAAIEAMNVAAGNVDLGPDVDFGLGRGRMGPVRLGRGDFSGRNTMEDDCSYNNNMGNNECGPDLGWVNDLLT</sequence>
<dbReference type="PROSITE" id="PS50103">
    <property type="entry name" value="ZF_C3H1"/>
    <property type="match status" value="1"/>
</dbReference>
<protein>
    <submittedName>
        <fullName evidence="8">Zinc finger CCCH domain-containing protein 2</fullName>
    </submittedName>
</protein>
<dbReference type="EMBL" id="BKCP01006515">
    <property type="protein sequence ID" value="GER43172.1"/>
    <property type="molecule type" value="Genomic_DNA"/>
</dbReference>
<keyword evidence="2 5" id="KW-0863">Zinc-finger</keyword>
<dbReference type="InterPro" id="IPR057444">
    <property type="entry name" value="Znf-CCCH_AtC3H23-like"/>
</dbReference>
<proteinExistence type="predicted"/>
<accession>A0A5A7QE00</accession>
<reference evidence="9" key="1">
    <citation type="journal article" date="2019" name="Curr. Biol.">
        <title>Genome Sequence of Striga asiatica Provides Insight into the Evolution of Plant Parasitism.</title>
        <authorList>
            <person name="Yoshida S."/>
            <person name="Kim S."/>
            <person name="Wafula E.K."/>
            <person name="Tanskanen J."/>
            <person name="Kim Y.M."/>
            <person name="Honaas L."/>
            <person name="Yang Z."/>
            <person name="Spallek T."/>
            <person name="Conn C.E."/>
            <person name="Ichihashi Y."/>
            <person name="Cheong K."/>
            <person name="Cui S."/>
            <person name="Der J.P."/>
            <person name="Gundlach H."/>
            <person name="Jiao Y."/>
            <person name="Hori C."/>
            <person name="Ishida J.K."/>
            <person name="Kasahara H."/>
            <person name="Kiba T."/>
            <person name="Kim M.S."/>
            <person name="Koo N."/>
            <person name="Laohavisit A."/>
            <person name="Lee Y.H."/>
            <person name="Lumba S."/>
            <person name="McCourt P."/>
            <person name="Mortimer J.C."/>
            <person name="Mutuku J.M."/>
            <person name="Nomura T."/>
            <person name="Sasaki-Sekimoto Y."/>
            <person name="Seto Y."/>
            <person name="Wang Y."/>
            <person name="Wakatake T."/>
            <person name="Sakakibara H."/>
            <person name="Demura T."/>
            <person name="Yamaguchi S."/>
            <person name="Yoneyama K."/>
            <person name="Manabe R.I."/>
            <person name="Nelson D.C."/>
            <person name="Schulman A.H."/>
            <person name="Timko M.P."/>
            <person name="dePamphilis C.W."/>
            <person name="Choi D."/>
            <person name="Shirasu K."/>
        </authorList>
    </citation>
    <scope>NUCLEOTIDE SEQUENCE [LARGE SCALE GENOMIC DNA]</scope>
    <source>
        <strain evidence="9">cv. UVA1</strain>
    </source>
</reference>
<dbReference type="PANTHER" id="PTHR14493">
    <property type="entry name" value="UNKEMPT FAMILY MEMBER"/>
    <property type="match status" value="1"/>
</dbReference>
<feature type="domain" description="C3H1-type" evidence="7">
    <location>
        <begin position="110"/>
        <end position="137"/>
    </location>
</feature>
<gene>
    <name evidence="8" type="ORF">STAS_19999</name>
</gene>
<evidence type="ECO:0000256" key="6">
    <source>
        <dbReference type="SAM" id="MobiDB-lite"/>
    </source>
</evidence>
<evidence type="ECO:0000256" key="3">
    <source>
        <dbReference type="ARBA" id="ARBA00022833"/>
    </source>
</evidence>
<dbReference type="AlphaFoldDB" id="A0A5A7QE00"/>
<evidence type="ECO:0000256" key="2">
    <source>
        <dbReference type="ARBA" id="ARBA00022771"/>
    </source>
</evidence>
<dbReference type="InterPro" id="IPR045234">
    <property type="entry name" value="Unkempt-like"/>
</dbReference>
<evidence type="ECO:0000256" key="4">
    <source>
        <dbReference type="ARBA" id="ARBA00023125"/>
    </source>
</evidence>
<dbReference type="Gene3D" id="3.30.1370.210">
    <property type="match status" value="1"/>
</dbReference>
<dbReference type="PANTHER" id="PTHR14493:SF90">
    <property type="entry name" value="ZINC FINGER CCCH DOMAIN-CONTAINING PROTEIN 2"/>
    <property type="match status" value="1"/>
</dbReference>
<keyword evidence="9" id="KW-1185">Reference proteome</keyword>
<dbReference type="SMART" id="SM00356">
    <property type="entry name" value="ZnF_C3H1"/>
    <property type="match status" value="2"/>
</dbReference>
<dbReference type="OrthoDB" id="410307at2759"/>
<evidence type="ECO:0000313" key="9">
    <source>
        <dbReference type="Proteomes" id="UP000325081"/>
    </source>
</evidence>
<dbReference type="Proteomes" id="UP000325081">
    <property type="component" value="Unassembled WGS sequence"/>
</dbReference>
<keyword evidence="3 5" id="KW-0862">Zinc</keyword>
<dbReference type="Pfam" id="PF25512">
    <property type="entry name" value="zf-CCCH_AtC3H23"/>
    <property type="match status" value="1"/>
</dbReference>
<feature type="zinc finger region" description="C3H1-type" evidence="5">
    <location>
        <begin position="110"/>
        <end position="137"/>
    </location>
</feature>
<keyword evidence="4" id="KW-0238">DNA-binding</keyword>
<dbReference type="GO" id="GO:0003677">
    <property type="term" value="F:DNA binding"/>
    <property type="evidence" value="ECO:0007669"/>
    <property type="project" value="UniProtKB-KW"/>
</dbReference>
<dbReference type="GO" id="GO:0008270">
    <property type="term" value="F:zinc ion binding"/>
    <property type="evidence" value="ECO:0007669"/>
    <property type="project" value="UniProtKB-KW"/>
</dbReference>
<evidence type="ECO:0000313" key="8">
    <source>
        <dbReference type="EMBL" id="GER43172.1"/>
    </source>
</evidence>
<name>A0A5A7QE00_STRAF</name>
<keyword evidence="1 5" id="KW-0479">Metal-binding</keyword>
<evidence type="ECO:0000259" key="7">
    <source>
        <dbReference type="PROSITE" id="PS50103"/>
    </source>
</evidence>
<dbReference type="InterPro" id="IPR000571">
    <property type="entry name" value="Znf_CCCH"/>
</dbReference>
<comment type="caution">
    <text evidence="8">The sequence shown here is derived from an EMBL/GenBank/DDBJ whole genome shotgun (WGS) entry which is preliminary data.</text>
</comment>
<feature type="region of interest" description="Disordered" evidence="6">
    <location>
        <begin position="1"/>
        <end position="40"/>
    </location>
</feature>
<evidence type="ECO:0000256" key="5">
    <source>
        <dbReference type="PROSITE-ProRule" id="PRU00723"/>
    </source>
</evidence>
<organism evidence="8 9">
    <name type="scientific">Striga asiatica</name>
    <name type="common">Asiatic witchweed</name>
    <name type="synonym">Buchnera asiatica</name>
    <dbReference type="NCBI Taxonomy" id="4170"/>
    <lineage>
        <taxon>Eukaryota</taxon>
        <taxon>Viridiplantae</taxon>
        <taxon>Streptophyta</taxon>
        <taxon>Embryophyta</taxon>
        <taxon>Tracheophyta</taxon>
        <taxon>Spermatophyta</taxon>
        <taxon>Magnoliopsida</taxon>
        <taxon>eudicotyledons</taxon>
        <taxon>Gunneridae</taxon>
        <taxon>Pentapetalae</taxon>
        <taxon>asterids</taxon>
        <taxon>lamiids</taxon>
        <taxon>Lamiales</taxon>
        <taxon>Orobanchaceae</taxon>
        <taxon>Buchnereae</taxon>
        <taxon>Striga</taxon>
    </lineage>
</organism>